<comment type="catalytic activity">
    <reaction evidence="1 10">
        <text>Transfers a segment of a (1-&gt;4)-alpha-D-glucan to a new position in an acceptor, which may be glucose or a (1-&gt;4)-alpha-D-glucan.</text>
        <dbReference type="EC" id="2.4.1.25"/>
    </reaction>
</comment>
<keyword evidence="7 10" id="KW-0119">Carbohydrate metabolism</keyword>
<dbReference type="SUPFAM" id="SSF51445">
    <property type="entry name" value="(Trans)glycosidases"/>
    <property type="match status" value="1"/>
</dbReference>
<dbReference type="Pfam" id="PF21226">
    <property type="entry name" value="MalQ_N"/>
    <property type="match status" value="1"/>
</dbReference>
<evidence type="ECO:0000256" key="3">
    <source>
        <dbReference type="ARBA" id="ARBA00012560"/>
    </source>
</evidence>
<evidence type="ECO:0000256" key="10">
    <source>
        <dbReference type="RuleBase" id="RU361207"/>
    </source>
</evidence>
<dbReference type="RefSeq" id="WP_150417871.1">
    <property type="nucleotide sequence ID" value="NZ_VYRZ01000001.1"/>
</dbReference>
<evidence type="ECO:0000256" key="7">
    <source>
        <dbReference type="ARBA" id="ARBA00023277"/>
    </source>
</evidence>
<dbReference type="EC" id="2.4.1.25" evidence="3 10"/>
<dbReference type="GO" id="GO:0004134">
    <property type="term" value="F:4-alpha-glucanotransferase activity"/>
    <property type="evidence" value="ECO:0007669"/>
    <property type="project" value="UniProtKB-EC"/>
</dbReference>
<dbReference type="PANTHER" id="PTHR32438:SF5">
    <property type="entry name" value="4-ALPHA-GLUCANOTRANSFERASE DPE1, CHLOROPLASTIC_AMYLOPLASTIC"/>
    <property type="match status" value="1"/>
</dbReference>
<dbReference type="Pfam" id="PF02446">
    <property type="entry name" value="Glyco_hydro_77"/>
    <property type="match status" value="1"/>
</dbReference>
<evidence type="ECO:0000256" key="9">
    <source>
        <dbReference type="ARBA" id="ARBA00031501"/>
    </source>
</evidence>
<reference evidence="14" key="1">
    <citation type="submission" date="2019-09" db="EMBL/GenBank/DDBJ databases">
        <title>Mumia zhuanghuii sp. nov. isolated from the intestinal contents of plateau pika (Ochotona curzoniae) in the Qinghai-Tibet plateau of China.</title>
        <authorList>
            <person name="Tian Z."/>
        </authorList>
    </citation>
    <scope>NUCLEOTIDE SEQUENCE [LARGE SCALE GENOMIC DNA]</scope>
    <source>
        <strain evidence="14">DSM 25564</strain>
    </source>
</reference>
<evidence type="ECO:0000256" key="1">
    <source>
        <dbReference type="ARBA" id="ARBA00000439"/>
    </source>
</evidence>
<name>A0A5J5ITK6_9MICO</name>
<evidence type="ECO:0000256" key="4">
    <source>
        <dbReference type="ARBA" id="ARBA00020295"/>
    </source>
</evidence>
<evidence type="ECO:0000313" key="13">
    <source>
        <dbReference type="EMBL" id="KAA9089238.1"/>
    </source>
</evidence>
<dbReference type="AlphaFoldDB" id="A0A5J5ITK6"/>
<dbReference type="Proteomes" id="UP000327039">
    <property type="component" value="Unassembled WGS sequence"/>
</dbReference>
<sequence length="743" mass="80668">MADPASTDPAASDPRPSDLLRTLAQAHGVATEYWSFFGEQVHVPASTLRSVLTAMGVPAADDVEAAAALSETEVAPWRRLVPASAVVRSGSGTIHLHVADGHDVTVTAVLEDGSTRALDIPVQQPVARTVDGVTRWRVAVPVPDDMPLGWHVLRARQTGPTGPSEGEGALVVTPDRLPEPSGRSGGRAWGLMAQLYSVRSERSWGLGDFADLADLAAVSGAAGADYLLINPVHAAEVTTPIEPSPYLPSSRRFLAPLYIRPERIPEWAYLSEPDAAAAVDARRPLAAGDHDASRLDRDAVWEAKRSVLERVFAVPRGAARQARLDEFARREGAALQDFALWCAVREYEVETGRRLPDGIRIDDPRVNELRTRLHDRVAFHVWLQWIVDEQLAEAASSAEAAGMSIGIMHDLAVGVHRHGSDAWSLHDMYAPGITVGAPPDMYNQQGQTWNQPPWLPRALAENAYTPLRDMIRALLRHAGALRIDHILGFFRLWWIPDGLGPGAGTYVRYDHEAMIGVLALEALRADAVVIGEDLGLVEPWVRDYLADRGVLGTSVLWFESDDDGGPLPPERYRRAVLATVNTHDLPPTAGYLAGEHVALRARLDLLTRPEKDEWADFEAERDGMLAALRSRGLLGDDPSETEVIEALHVFLAAAPSQLVGVSLVDAVGERRVQNQPGTDTEYPNWQIPLAGPDGEVVLLDDLADLPRFAVLVESVRRAMASGGSPTQLDLPSSSQADPPMSTR</sequence>
<evidence type="ECO:0000256" key="8">
    <source>
        <dbReference type="ARBA" id="ARBA00031423"/>
    </source>
</evidence>
<evidence type="ECO:0000256" key="2">
    <source>
        <dbReference type="ARBA" id="ARBA00005684"/>
    </source>
</evidence>
<dbReference type="OrthoDB" id="9811841at2"/>
<keyword evidence="14" id="KW-1185">Reference proteome</keyword>
<comment type="caution">
    <text evidence="13">The sequence shown here is derived from an EMBL/GenBank/DDBJ whole genome shotgun (WGS) entry which is preliminary data.</text>
</comment>
<dbReference type="EMBL" id="VYRZ01000001">
    <property type="protein sequence ID" value="KAA9089238.1"/>
    <property type="molecule type" value="Genomic_DNA"/>
</dbReference>
<evidence type="ECO:0000256" key="5">
    <source>
        <dbReference type="ARBA" id="ARBA00022676"/>
    </source>
</evidence>
<dbReference type="PANTHER" id="PTHR32438">
    <property type="entry name" value="4-ALPHA-GLUCANOTRANSFERASE DPE1, CHLOROPLASTIC/AMYLOPLASTIC"/>
    <property type="match status" value="1"/>
</dbReference>
<dbReference type="InterPro" id="IPR048458">
    <property type="entry name" value="MalQ_N"/>
</dbReference>
<protein>
    <recommendedName>
        <fullName evidence="4 10">4-alpha-glucanotransferase</fullName>
        <ecNumber evidence="3 10">2.4.1.25</ecNumber>
    </recommendedName>
    <alternativeName>
        <fullName evidence="8 10">Amylomaltase</fullName>
    </alternativeName>
    <alternativeName>
        <fullName evidence="9 10">Disproportionating enzyme</fullName>
    </alternativeName>
</protein>
<dbReference type="Gene3D" id="3.20.20.80">
    <property type="entry name" value="Glycosidases"/>
    <property type="match status" value="1"/>
</dbReference>
<evidence type="ECO:0000313" key="14">
    <source>
        <dbReference type="Proteomes" id="UP000327039"/>
    </source>
</evidence>
<gene>
    <name evidence="13" type="primary">malQ</name>
    <name evidence="13" type="ORF">F6B42_01730</name>
</gene>
<dbReference type="InterPro" id="IPR017853">
    <property type="entry name" value="GH"/>
</dbReference>
<accession>A0A5J5ITK6</accession>
<organism evidence="13 14">
    <name type="scientific">Microbacterium radiodurans</name>
    <dbReference type="NCBI Taxonomy" id="661398"/>
    <lineage>
        <taxon>Bacteria</taxon>
        <taxon>Bacillati</taxon>
        <taxon>Actinomycetota</taxon>
        <taxon>Actinomycetes</taxon>
        <taxon>Micrococcales</taxon>
        <taxon>Microbacteriaceae</taxon>
        <taxon>Microbacterium</taxon>
    </lineage>
</organism>
<dbReference type="InterPro" id="IPR003385">
    <property type="entry name" value="Glyco_hydro_77"/>
</dbReference>
<evidence type="ECO:0000256" key="11">
    <source>
        <dbReference type="SAM" id="MobiDB-lite"/>
    </source>
</evidence>
<proteinExistence type="inferred from homology"/>
<feature type="domain" description="MalQ N-terminal beta-sandwich" evidence="12">
    <location>
        <begin position="81"/>
        <end position="174"/>
    </location>
</feature>
<evidence type="ECO:0000259" key="12">
    <source>
        <dbReference type="Pfam" id="PF21226"/>
    </source>
</evidence>
<feature type="region of interest" description="Disordered" evidence="11">
    <location>
        <begin position="721"/>
        <end position="743"/>
    </location>
</feature>
<dbReference type="NCBIfam" id="TIGR00217">
    <property type="entry name" value="malQ"/>
    <property type="match status" value="1"/>
</dbReference>
<feature type="region of interest" description="Disordered" evidence="11">
    <location>
        <begin position="159"/>
        <end position="184"/>
    </location>
</feature>
<dbReference type="GO" id="GO:0005975">
    <property type="term" value="P:carbohydrate metabolic process"/>
    <property type="evidence" value="ECO:0007669"/>
    <property type="project" value="InterPro"/>
</dbReference>
<comment type="similarity">
    <text evidence="2 10">Belongs to the disproportionating enzyme family.</text>
</comment>
<keyword evidence="5 10" id="KW-0328">Glycosyltransferase</keyword>
<evidence type="ECO:0000256" key="6">
    <source>
        <dbReference type="ARBA" id="ARBA00022679"/>
    </source>
</evidence>
<keyword evidence="6 10" id="KW-0808">Transferase</keyword>
<feature type="compositionally biased region" description="Polar residues" evidence="11">
    <location>
        <begin position="723"/>
        <end position="743"/>
    </location>
</feature>